<keyword evidence="5 7" id="KW-0732">Signal</keyword>
<sequence length="513" mass="57532">MLRLLAGVIISSMTAFAATASEPGGFDFDNVAEKARQLAGKSWQAPPEIPDFLKEIDYSRYQEIRFRDDRNLWRDSDSRFQVMLTPAGKYFTHPVTLNEIRDGEVEPIRFARDLFTYPSEEFAKRIPADLGFAGFRLTYPLRGPDINNQFLAFAGASYFRGVGRDDGFGLSARGVAIDTGQPRGEEFPSFIEFWLENPDAGDEQVVVYALLDGPSLAGAYQFTIKPGDVLDVEVRARLFFRERVGLPGYAPLTSMFYYGENTLRPMGEWRPQTHDSDGLLVTDGDSGEWLWRPLINPESLRISYLRANNPRGFGLIQRDRDFRDFQDLEARYELRPSAWVEPEGDWGKGSVVLVEIPTRSEVNDNIVAFWSPEESPQKGASVDLDYRLRFGPASLSGHPSGYAANTFIGDGNRIGGGDQEGAYRVLVDFEGGPLDQTDPGADVVSQVSADEHTEVLEHFVEYSEPARQWRLSMLVRPSGDQTMSLRAFLSQDGEPLTETWTYELPPGIDIRGN</sequence>
<evidence type="ECO:0000259" key="8">
    <source>
        <dbReference type="Pfam" id="PF04349"/>
    </source>
</evidence>
<reference evidence="10" key="1">
    <citation type="submission" date="2016-10" db="EMBL/GenBank/DDBJ databases">
        <authorList>
            <person name="Varghese N."/>
            <person name="Submissions S."/>
        </authorList>
    </citation>
    <scope>NUCLEOTIDE SEQUENCE [LARGE SCALE GENOMIC DNA]</scope>
    <source>
        <strain evidence="10">CGMCC 1.6489</strain>
    </source>
</reference>
<dbReference type="InterPro" id="IPR014756">
    <property type="entry name" value="Ig_E-set"/>
</dbReference>
<feature type="domain" description="Glucan biosynthesis periplasmic MdoG C-terminal" evidence="8">
    <location>
        <begin position="26"/>
        <end position="503"/>
    </location>
</feature>
<comment type="similarity">
    <text evidence="3">Belongs to the OpgD/OpgG family.</text>
</comment>
<protein>
    <recommendedName>
        <fullName evidence="4">Glucans biosynthesis protein G</fullName>
    </recommendedName>
</protein>
<dbReference type="EMBL" id="FOHZ01000003">
    <property type="protein sequence ID" value="SES95393.1"/>
    <property type="molecule type" value="Genomic_DNA"/>
</dbReference>
<evidence type="ECO:0000256" key="5">
    <source>
        <dbReference type="ARBA" id="ARBA00022729"/>
    </source>
</evidence>
<dbReference type="GO" id="GO:0030246">
    <property type="term" value="F:carbohydrate binding"/>
    <property type="evidence" value="ECO:0007669"/>
    <property type="project" value="InterPro"/>
</dbReference>
<dbReference type="SUPFAM" id="SSF81296">
    <property type="entry name" value="E set domains"/>
    <property type="match status" value="1"/>
</dbReference>
<dbReference type="InterPro" id="IPR013783">
    <property type="entry name" value="Ig-like_fold"/>
</dbReference>
<dbReference type="AlphaFoldDB" id="A0A1I0APM7"/>
<comment type="pathway">
    <text evidence="2">Glycan metabolism; osmoregulated periplasmic glucan (OPG) biosynthesis.</text>
</comment>
<dbReference type="InterPro" id="IPR014438">
    <property type="entry name" value="Glucan_biosyn_MdoG/MdoD"/>
</dbReference>
<dbReference type="PANTHER" id="PTHR30504:SF4">
    <property type="entry name" value="GLUCANS BIOSYNTHESIS PROTEIN G"/>
    <property type="match status" value="1"/>
</dbReference>
<dbReference type="STRING" id="430453.SAMN04487962_10327"/>
<evidence type="ECO:0000256" key="3">
    <source>
        <dbReference type="ARBA" id="ARBA00009284"/>
    </source>
</evidence>
<accession>A0A1I0APM7</accession>
<evidence type="ECO:0000256" key="6">
    <source>
        <dbReference type="ARBA" id="ARBA00022764"/>
    </source>
</evidence>
<dbReference type="SUPFAM" id="SSF74650">
    <property type="entry name" value="Galactose mutarotase-like"/>
    <property type="match status" value="1"/>
</dbReference>
<dbReference type="PANTHER" id="PTHR30504">
    <property type="entry name" value="GLUCANS BIOSYNTHESIS PROTEIN"/>
    <property type="match status" value="1"/>
</dbReference>
<dbReference type="FunFam" id="2.70.98.10:FF:000001">
    <property type="entry name" value="Glucans biosynthesis protein G"/>
    <property type="match status" value="1"/>
</dbReference>
<dbReference type="Gene3D" id="2.70.98.10">
    <property type="match status" value="1"/>
</dbReference>
<dbReference type="GO" id="GO:0030288">
    <property type="term" value="C:outer membrane-bounded periplasmic space"/>
    <property type="evidence" value="ECO:0007669"/>
    <property type="project" value="TreeGrafter"/>
</dbReference>
<organism evidence="9 10">
    <name type="scientific">Marinobacter segnicrescens</name>
    <dbReference type="NCBI Taxonomy" id="430453"/>
    <lineage>
        <taxon>Bacteria</taxon>
        <taxon>Pseudomonadati</taxon>
        <taxon>Pseudomonadota</taxon>
        <taxon>Gammaproteobacteria</taxon>
        <taxon>Pseudomonadales</taxon>
        <taxon>Marinobacteraceae</taxon>
        <taxon>Marinobacter</taxon>
    </lineage>
</organism>
<keyword evidence="6" id="KW-0574">Periplasm</keyword>
<name>A0A1I0APM7_9GAMM</name>
<dbReference type="GO" id="GO:0051274">
    <property type="term" value="P:beta-glucan biosynthetic process"/>
    <property type="evidence" value="ECO:0007669"/>
    <property type="project" value="TreeGrafter"/>
</dbReference>
<dbReference type="Gene3D" id="2.60.40.10">
    <property type="entry name" value="Immunoglobulins"/>
    <property type="match status" value="1"/>
</dbReference>
<evidence type="ECO:0000256" key="2">
    <source>
        <dbReference type="ARBA" id="ARBA00005001"/>
    </source>
</evidence>
<proteinExistence type="inferred from homology"/>
<evidence type="ECO:0000256" key="1">
    <source>
        <dbReference type="ARBA" id="ARBA00004418"/>
    </source>
</evidence>
<gene>
    <name evidence="9" type="ORF">SAMN04487962_10327</name>
</gene>
<dbReference type="Proteomes" id="UP000198762">
    <property type="component" value="Unassembled WGS sequence"/>
</dbReference>
<dbReference type="UniPathway" id="UPA00637"/>
<dbReference type="GO" id="GO:0003824">
    <property type="term" value="F:catalytic activity"/>
    <property type="evidence" value="ECO:0007669"/>
    <property type="project" value="InterPro"/>
</dbReference>
<feature type="signal peptide" evidence="7">
    <location>
        <begin position="1"/>
        <end position="17"/>
    </location>
</feature>
<evidence type="ECO:0000313" key="10">
    <source>
        <dbReference type="Proteomes" id="UP000198762"/>
    </source>
</evidence>
<dbReference type="RefSeq" id="WP_245742469.1">
    <property type="nucleotide sequence ID" value="NZ_FOHZ01000003.1"/>
</dbReference>
<evidence type="ECO:0000256" key="7">
    <source>
        <dbReference type="SAM" id="SignalP"/>
    </source>
</evidence>
<comment type="subcellular location">
    <subcellularLocation>
        <location evidence="1">Periplasm</location>
    </subcellularLocation>
</comment>
<dbReference type="InterPro" id="IPR007444">
    <property type="entry name" value="Glucan_biosyn_MdoG_C"/>
</dbReference>
<dbReference type="PIRSF" id="PIRSF006281">
    <property type="entry name" value="MdoG"/>
    <property type="match status" value="1"/>
</dbReference>
<keyword evidence="10" id="KW-1185">Reference proteome</keyword>
<feature type="chain" id="PRO_5011503463" description="Glucans biosynthesis protein G" evidence="7">
    <location>
        <begin position="18"/>
        <end position="513"/>
    </location>
</feature>
<dbReference type="InterPro" id="IPR011013">
    <property type="entry name" value="Gal_mutarotase_sf_dom"/>
</dbReference>
<dbReference type="InterPro" id="IPR014718">
    <property type="entry name" value="GH-type_carb-bd"/>
</dbReference>
<evidence type="ECO:0000256" key="4">
    <source>
        <dbReference type="ARBA" id="ARBA00015376"/>
    </source>
</evidence>
<dbReference type="Pfam" id="PF04349">
    <property type="entry name" value="MdoG"/>
    <property type="match status" value="1"/>
</dbReference>
<evidence type="ECO:0000313" key="9">
    <source>
        <dbReference type="EMBL" id="SES95393.1"/>
    </source>
</evidence>